<dbReference type="Proteomes" id="UP001500621">
    <property type="component" value="Unassembled WGS sequence"/>
</dbReference>
<reference evidence="3" key="1">
    <citation type="journal article" date="2019" name="Int. J. Syst. Evol. Microbiol.">
        <title>The Global Catalogue of Microorganisms (GCM) 10K type strain sequencing project: providing services to taxonomists for standard genome sequencing and annotation.</title>
        <authorList>
            <consortium name="The Broad Institute Genomics Platform"/>
            <consortium name="The Broad Institute Genome Sequencing Center for Infectious Disease"/>
            <person name="Wu L."/>
            <person name="Ma J."/>
        </authorList>
    </citation>
    <scope>NUCLEOTIDE SEQUENCE [LARGE SCALE GENOMIC DNA]</scope>
    <source>
        <strain evidence="3">JCM 18127</strain>
    </source>
</reference>
<gene>
    <name evidence="2" type="ORF">GCM10023226_14540</name>
</gene>
<organism evidence="2 3">
    <name type="scientific">Nocardioides nanhaiensis</name>
    <dbReference type="NCBI Taxonomy" id="1476871"/>
    <lineage>
        <taxon>Bacteria</taxon>
        <taxon>Bacillati</taxon>
        <taxon>Actinomycetota</taxon>
        <taxon>Actinomycetes</taxon>
        <taxon>Propionibacteriales</taxon>
        <taxon>Nocardioidaceae</taxon>
        <taxon>Nocardioides</taxon>
    </lineage>
</organism>
<evidence type="ECO:0000313" key="2">
    <source>
        <dbReference type="EMBL" id="GAA4678346.1"/>
    </source>
</evidence>
<dbReference type="InterPro" id="IPR024079">
    <property type="entry name" value="MetalloPept_cat_dom_sf"/>
</dbReference>
<dbReference type="InterPro" id="IPR006311">
    <property type="entry name" value="TAT_signal"/>
</dbReference>
<feature type="signal peptide" evidence="1">
    <location>
        <begin position="1"/>
        <end position="44"/>
    </location>
</feature>
<keyword evidence="3" id="KW-1185">Reference proteome</keyword>
<sequence length="371" mass="40081">MSRPSPAQRTPRGPSRRRLPLLALSAALALLLPLSTLSASTSTAAEPGTTTTFTALAWPGATVKAGSSPRVNGAIEGWKAGRRVYLEQLVRGYGWLVVGGATTDSAGRFALTLPTSWLHEALPYRVRVPATPRATQAISPASYHGVVPARSLKGKRSWWTRIEPGVRYRYNACQVIPWRVNLKAARPGALRDAKEAIRRLGVATGITFEYRGQTSHRTGNLETWPEDTNLVIAWLTPKQSPKKFPGRVVAWGGPQQGLWMRDYEGRTAMTTKSRVLINGNVKVPNGFRPSKDGGGPQVGLNSRGTILMHELGHAAGLGHVLKRTGQMMSYKSTTQYEAGDLGGLNEVGKAQGCMLPLQGASRLAPPPRLDD</sequence>
<dbReference type="EMBL" id="BAABIM010000001">
    <property type="protein sequence ID" value="GAA4678346.1"/>
    <property type="molecule type" value="Genomic_DNA"/>
</dbReference>
<evidence type="ECO:0000256" key="1">
    <source>
        <dbReference type="SAM" id="SignalP"/>
    </source>
</evidence>
<dbReference type="SUPFAM" id="SSF55486">
    <property type="entry name" value="Metalloproteases ('zincins'), catalytic domain"/>
    <property type="match status" value="1"/>
</dbReference>
<evidence type="ECO:0008006" key="4">
    <source>
        <dbReference type="Google" id="ProtNLM"/>
    </source>
</evidence>
<dbReference type="PROSITE" id="PS51318">
    <property type="entry name" value="TAT"/>
    <property type="match status" value="1"/>
</dbReference>
<name>A0ABP8W1Y4_9ACTN</name>
<protein>
    <recommendedName>
        <fullName evidence="4">Peptidase M10 metallopeptidase domain-containing protein</fullName>
    </recommendedName>
</protein>
<proteinExistence type="predicted"/>
<keyword evidence="1" id="KW-0732">Signal</keyword>
<dbReference type="RefSeq" id="WP_345264131.1">
    <property type="nucleotide sequence ID" value="NZ_BAABIM010000001.1"/>
</dbReference>
<accession>A0ABP8W1Y4</accession>
<comment type="caution">
    <text evidence="2">The sequence shown here is derived from an EMBL/GenBank/DDBJ whole genome shotgun (WGS) entry which is preliminary data.</text>
</comment>
<dbReference type="Gene3D" id="3.40.390.10">
    <property type="entry name" value="Collagenase (Catalytic Domain)"/>
    <property type="match status" value="1"/>
</dbReference>
<feature type="chain" id="PRO_5046062397" description="Peptidase M10 metallopeptidase domain-containing protein" evidence="1">
    <location>
        <begin position="45"/>
        <end position="371"/>
    </location>
</feature>
<evidence type="ECO:0000313" key="3">
    <source>
        <dbReference type="Proteomes" id="UP001500621"/>
    </source>
</evidence>